<dbReference type="InterPro" id="IPR039540">
    <property type="entry name" value="UBL3-like_ubiquitin_dom"/>
</dbReference>
<dbReference type="PANTHER" id="PTHR13169">
    <property type="entry name" value="UBIQUITIN-LIKE PROTEIN 3 HCG-1 PROTEIN"/>
    <property type="match status" value="1"/>
</dbReference>
<evidence type="ECO:0000259" key="1">
    <source>
        <dbReference type="Pfam" id="PF13881"/>
    </source>
</evidence>
<name>A0A8T2S4Z5_CERRI</name>
<dbReference type="Proteomes" id="UP000825935">
    <property type="component" value="Chromosome 22"/>
</dbReference>
<keyword evidence="3" id="KW-1185">Reference proteome</keyword>
<dbReference type="OrthoDB" id="1043111at2759"/>
<dbReference type="OMA" id="ITLIECW"/>
<dbReference type="Pfam" id="PF13881">
    <property type="entry name" value="Rad60-SLD_2"/>
    <property type="match status" value="1"/>
</dbReference>
<proteinExistence type="predicted"/>
<accession>A0A8T2S4Z5</accession>
<dbReference type="AlphaFoldDB" id="A0A8T2S4Z5"/>
<dbReference type="InterPro" id="IPR029071">
    <property type="entry name" value="Ubiquitin-like_domsf"/>
</dbReference>
<comment type="caution">
    <text evidence="2">The sequence shown here is derived from an EMBL/GenBank/DDBJ whole genome shotgun (WGS) entry which is preliminary data.</text>
</comment>
<gene>
    <name evidence="2" type="ORF">KP509_22G035600</name>
</gene>
<dbReference type="SUPFAM" id="SSF54236">
    <property type="entry name" value="Ubiquitin-like"/>
    <property type="match status" value="1"/>
</dbReference>
<reference evidence="2" key="1">
    <citation type="submission" date="2021-08" db="EMBL/GenBank/DDBJ databases">
        <title>WGS assembly of Ceratopteris richardii.</title>
        <authorList>
            <person name="Marchant D.B."/>
            <person name="Chen G."/>
            <person name="Jenkins J."/>
            <person name="Shu S."/>
            <person name="Leebens-Mack J."/>
            <person name="Grimwood J."/>
            <person name="Schmutz J."/>
            <person name="Soltis P."/>
            <person name="Soltis D."/>
            <person name="Chen Z.-H."/>
        </authorList>
    </citation>
    <scope>NUCLEOTIDE SEQUENCE</scope>
    <source>
        <strain evidence="2">Whitten #5841</strain>
        <tissue evidence="2">Leaf</tissue>
    </source>
</reference>
<evidence type="ECO:0000313" key="2">
    <source>
        <dbReference type="EMBL" id="KAH7306878.1"/>
    </source>
</evidence>
<dbReference type="Gene3D" id="3.10.20.90">
    <property type="entry name" value="Phosphatidylinositol 3-kinase Catalytic Subunit, Chain A, domain 1"/>
    <property type="match status" value="1"/>
</dbReference>
<dbReference type="PANTHER" id="PTHR13169:SF0">
    <property type="entry name" value="UBIQUITIN-LIKE PROTEIN 3"/>
    <property type="match status" value="1"/>
</dbReference>
<sequence length="61" mass="6906">MDVQEEMELKFRLIDGTDIGPNRYPPATTVSTLKESILAQWPKENANGPKTISDITLIECW</sequence>
<protein>
    <recommendedName>
        <fullName evidence="1">UBL3-like ubiquitin domain-containing protein</fullName>
    </recommendedName>
</protein>
<dbReference type="EMBL" id="CM035427">
    <property type="protein sequence ID" value="KAH7306878.1"/>
    <property type="molecule type" value="Genomic_DNA"/>
</dbReference>
<feature type="domain" description="UBL3-like ubiquitin" evidence="1">
    <location>
        <begin position="5"/>
        <end position="58"/>
    </location>
</feature>
<evidence type="ECO:0000313" key="3">
    <source>
        <dbReference type="Proteomes" id="UP000825935"/>
    </source>
</evidence>
<dbReference type="InterPro" id="IPR040015">
    <property type="entry name" value="UBL3-like"/>
</dbReference>
<organism evidence="2 3">
    <name type="scientific">Ceratopteris richardii</name>
    <name type="common">Triangle waterfern</name>
    <dbReference type="NCBI Taxonomy" id="49495"/>
    <lineage>
        <taxon>Eukaryota</taxon>
        <taxon>Viridiplantae</taxon>
        <taxon>Streptophyta</taxon>
        <taxon>Embryophyta</taxon>
        <taxon>Tracheophyta</taxon>
        <taxon>Polypodiopsida</taxon>
        <taxon>Polypodiidae</taxon>
        <taxon>Polypodiales</taxon>
        <taxon>Pteridineae</taxon>
        <taxon>Pteridaceae</taxon>
        <taxon>Parkerioideae</taxon>
        <taxon>Ceratopteris</taxon>
    </lineage>
</organism>